<dbReference type="InterPro" id="IPR000421">
    <property type="entry name" value="FA58C"/>
</dbReference>
<dbReference type="SMART" id="SM00231">
    <property type="entry name" value="FA58C"/>
    <property type="match status" value="1"/>
</dbReference>
<dbReference type="Proteomes" id="UP000887567">
    <property type="component" value="Unplaced"/>
</dbReference>
<dbReference type="Gene3D" id="3.50.4.10">
    <property type="entry name" value="Hepatocyte Growth Factor"/>
    <property type="match status" value="1"/>
</dbReference>
<dbReference type="PROSITE" id="PS50948">
    <property type="entry name" value="PAN"/>
    <property type="match status" value="1"/>
</dbReference>
<name>A0A913Y5I1_EXADI</name>
<reference evidence="4" key="1">
    <citation type="submission" date="2022-11" db="UniProtKB">
        <authorList>
            <consortium name="EnsemblMetazoa"/>
        </authorList>
    </citation>
    <scope>IDENTIFICATION</scope>
</reference>
<dbReference type="EnsemblMetazoa" id="XM_021059808.2">
    <property type="protein sequence ID" value="XP_020915467.2"/>
    <property type="gene ID" value="LOC110252947"/>
</dbReference>
<dbReference type="InterPro" id="IPR003609">
    <property type="entry name" value="Pan_app"/>
</dbReference>
<dbReference type="SUPFAM" id="SSF57414">
    <property type="entry name" value="Hairpin loop containing domain-like"/>
    <property type="match status" value="1"/>
</dbReference>
<dbReference type="GeneID" id="110252947"/>
<feature type="domain" description="F5/8 type C" evidence="2">
    <location>
        <begin position="134"/>
        <end position="291"/>
    </location>
</feature>
<evidence type="ECO:0000259" key="3">
    <source>
        <dbReference type="PROSITE" id="PS50948"/>
    </source>
</evidence>
<accession>A0A913Y5I1</accession>
<dbReference type="AlphaFoldDB" id="A0A913Y5I1"/>
<dbReference type="CDD" id="cd01099">
    <property type="entry name" value="PAN_AP_HGF"/>
    <property type="match status" value="1"/>
</dbReference>
<protein>
    <submittedName>
        <fullName evidence="4">Uncharacterized protein</fullName>
    </submittedName>
</protein>
<dbReference type="SUPFAM" id="SSF49785">
    <property type="entry name" value="Galactose-binding domain-like"/>
    <property type="match status" value="1"/>
</dbReference>
<feature type="domain" description="Apple" evidence="3">
    <location>
        <begin position="25"/>
        <end position="101"/>
    </location>
</feature>
<dbReference type="OMA" id="CERESHC"/>
<dbReference type="OrthoDB" id="5988052at2759"/>
<evidence type="ECO:0000259" key="2">
    <source>
        <dbReference type="PROSITE" id="PS50022"/>
    </source>
</evidence>
<dbReference type="PANTHER" id="PTHR24543">
    <property type="entry name" value="MULTICOPPER OXIDASE-RELATED"/>
    <property type="match status" value="1"/>
</dbReference>
<keyword evidence="5" id="KW-1185">Reference proteome</keyword>
<dbReference type="InterPro" id="IPR008979">
    <property type="entry name" value="Galactose-bd-like_sf"/>
</dbReference>
<evidence type="ECO:0000256" key="1">
    <source>
        <dbReference type="SAM" id="SignalP"/>
    </source>
</evidence>
<dbReference type="Gene3D" id="2.60.120.260">
    <property type="entry name" value="Galactose-binding domain-like"/>
    <property type="match status" value="1"/>
</dbReference>
<feature type="chain" id="PRO_5037757682" evidence="1">
    <location>
        <begin position="18"/>
        <end position="291"/>
    </location>
</feature>
<dbReference type="CDD" id="cd00057">
    <property type="entry name" value="FA58C"/>
    <property type="match status" value="1"/>
</dbReference>
<dbReference type="FunFam" id="2.60.120.260:FF:000016">
    <property type="entry name" value="Contactin-associated protein-like 4 isoform 1"/>
    <property type="match status" value="1"/>
</dbReference>
<organism evidence="4 5">
    <name type="scientific">Exaiptasia diaphana</name>
    <name type="common">Tropical sea anemone</name>
    <name type="synonym">Aiptasia pulchella</name>
    <dbReference type="NCBI Taxonomy" id="2652724"/>
    <lineage>
        <taxon>Eukaryota</taxon>
        <taxon>Metazoa</taxon>
        <taxon>Cnidaria</taxon>
        <taxon>Anthozoa</taxon>
        <taxon>Hexacorallia</taxon>
        <taxon>Actiniaria</taxon>
        <taxon>Aiptasiidae</taxon>
        <taxon>Exaiptasia</taxon>
    </lineage>
</organism>
<sequence length="291" mass="33248">MLIEILIIASFQVMLTAEVSEHSPCSPTFTQNSFVLKNHVIQELRSQTQIYCEEKCASHNECYSINFYPKHHKCELSKETHFTRPIDLTHDSDGVYTHVVNHQRPMNACSDLYCSTNHVCLAKDDGKDYECKDCTTPLGMQSNAIPNSAITASSTLSNKHSSWNARLHKQESKNPDGTQNLAVWCPAVKQAGEYLQIDMGRPVSLKQVATQGRPSYGFNQYVKKYRLSYKRLDTQWMDYRESGIIKVFGGNTDRNTVVTNTLREKVVAQQVRIIVMEWNQYICMRAEIYGC</sequence>
<dbReference type="PROSITE" id="PS50022">
    <property type="entry name" value="FA58C_3"/>
    <property type="match status" value="1"/>
</dbReference>
<dbReference type="RefSeq" id="XP_020915467.2">
    <property type="nucleotide sequence ID" value="XM_021059808.2"/>
</dbReference>
<dbReference type="Pfam" id="PF00754">
    <property type="entry name" value="F5_F8_type_C"/>
    <property type="match status" value="1"/>
</dbReference>
<dbReference type="KEGG" id="epa:110252947"/>
<keyword evidence="1" id="KW-0732">Signal</keyword>
<proteinExistence type="predicted"/>
<dbReference type="Pfam" id="PF00024">
    <property type="entry name" value="PAN_1"/>
    <property type="match status" value="1"/>
</dbReference>
<feature type="signal peptide" evidence="1">
    <location>
        <begin position="1"/>
        <end position="17"/>
    </location>
</feature>
<evidence type="ECO:0000313" key="4">
    <source>
        <dbReference type="EnsemblMetazoa" id="XP_020915467.2"/>
    </source>
</evidence>
<evidence type="ECO:0000313" key="5">
    <source>
        <dbReference type="Proteomes" id="UP000887567"/>
    </source>
</evidence>